<dbReference type="AlphaFoldDB" id="A0A1R1X6J5"/>
<sequence>MLNDQEKVFHDVYRPGRCVHAHPDSQILQKIFEILLERVILPIQSAPVWSIPQPTHIYQGAPTDTYMGDNTQHQNIGISGRHSNHCGVEGDMCEKYGPRFLQTDESGIRNQVREFVDDAITINTPSFYESDETIKSWMDDFGISGELYQEISGHLDGHTIGQPNFETTFGAQEQFFVINEDMEFDRDTERTCQAEPFV</sequence>
<evidence type="ECO:0000313" key="1">
    <source>
        <dbReference type="EMBL" id="OMJ10263.1"/>
    </source>
</evidence>
<protein>
    <submittedName>
        <fullName evidence="1">Uncharacterized protein</fullName>
    </submittedName>
</protein>
<accession>A0A1R1X6J5</accession>
<dbReference type="Proteomes" id="UP000187429">
    <property type="component" value="Unassembled WGS sequence"/>
</dbReference>
<name>A0A1R1X6J5_9FUNG</name>
<evidence type="ECO:0000313" key="2">
    <source>
        <dbReference type="Proteomes" id="UP000187429"/>
    </source>
</evidence>
<keyword evidence="2" id="KW-1185">Reference proteome</keyword>
<reference evidence="2" key="1">
    <citation type="submission" date="2017-01" db="EMBL/GenBank/DDBJ databases">
        <authorList>
            <person name="Wang Y."/>
            <person name="White M."/>
            <person name="Kvist S."/>
            <person name="Moncalvo J.-M."/>
        </authorList>
    </citation>
    <scope>NUCLEOTIDE SEQUENCE [LARGE SCALE GENOMIC DNA]</scope>
    <source>
        <strain evidence="2">ID-206-W2</strain>
    </source>
</reference>
<organism evidence="1 2">
    <name type="scientific">Smittium culicis</name>
    <dbReference type="NCBI Taxonomy" id="133412"/>
    <lineage>
        <taxon>Eukaryota</taxon>
        <taxon>Fungi</taxon>
        <taxon>Fungi incertae sedis</taxon>
        <taxon>Zoopagomycota</taxon>
        <taxon>Kickxellomycotina</taxon>
        <taxon>Harpellomycetes</taxon>
        <taxon>Harpellales</taxon>
        <taxon>Legeriomycetaceae</taxon>
        <taxon>Smittium</taxon>
    </lineage>
</organism>
<dbReference type="OrthoDB" id="10381059at2759"/>
<comment type="caution">
    <text evidence="1">The sequence shown here is derived from an EMBL/GenBank/DDBJ whole genome shotgun (WGS) entry which is preliminary data.</text>
</comment>
<proteinExistence type="predicted"/>
<gene>
    <name evidence="1" type="ORF">AYI69_g10314</name>
</gene>
<dbReference type="EMBL" id="LSSM01006687">
    <property type="protein sequence ID" value="OMJ10263.1"/>
    <property type="molecule type" value="Genomic_DNA"/>
</dbReference>